<dbReference type="SUPFAM" id="SSF51126">
    <property type="entry name" value="Pectin lyase-like"/>
    <property type="match status" value="1"/>
</dbReference>
<dbReference type="eggNOG" id="COG3291">
    <property type="taxonomic scope" value="Bacteria"/>
</dbReference>
<dbReference type="Gene3D" id="2.160.20.10">
    <property type="entry name" value="Single-stranded right-handed beta-helix, Pectin lyase-like"/>
    <property type="match status" value="1"/>
</dbReference>
<dbReference type="InterPro" id="IPR059226">
    <property type="entry name" value="Choice_anch_Q_dom"/>
</dbReference>
<reference evidence="3 4" key="1">
    <citation type="submission" date="2014-09" db="EMBL/GenBank/DDBJ databases">
        <title>Sporocytophaga myxococcoides PG-01 genome sequencing.</title>
        <authorList>
            <person name="Liu L."/>
            <person name="Gao P.J."/>
            <person name="Chen G.J."/>
            <person name="Wang L.S."/>
        </authorList>
    </citation>
    <scope>NUCLEOTIDE SEQUENCE [LARGE SCALE GENOMIC DNA]</scope>
    <source>
        <strain evidence="3 4">PG-01</strain>
    </source>
</reference>
<feature type="signal peptide" evidence="1">
    <location>
        <begin position="1"/>
        <end position="23"/>
    </location>
</feature>
<feature type="chain" id="PRO_5001944472" evidence="1">
    <location>
        <begin position="24"/>
        <end position="771"/>
    </location>
</feature>
<dbReference type="AlphaFoldDB" id="A0A098L8N7"/>
<dbReference type="Pfam" id="PF17957">
    <property type="entry name" value="Big_7"/>
    <property type="match status" value="1"/>
</dbReference>
<accession>A0A098L8N7</accession>
<dbReference type="InterPro" id="IPR006626">
    <property type="entry name" value="PbH1"/>
</dbReference>
<evidence type="ECO:0000313" key="4">
    <source>
        <dbReference type="Proteomes" id="UP000030185"/>
    </source>
</evidence>
<gene>
    <name evidence="3" type="ORF">MYP_427</name>
</gene>
<dbReference type="EMBL" id="BBLT01000001">
    <property type="protein sequence ID" value="GAL83201.1"/>
    <property type="molecule type" value="Genomic_DNA"/>
</dbReference>
<dbReference type="NCBIfam" id="TIGR04183">
    <property type="entry name" value="Por_Secre_tail"/>
    <property type="match status" value="1"/>
</dbReference>
<evidence type="ECO:0000259" key="2">
    <source>
        <dbReference type="Pfam" id="PF18962"/>
    </source>
</evidence>
<keyword evidence="1" id="KW-0732">Signal</keyword>
<keyword evidence="4" id="KW-1185">Reference proteome</keyword>
<dbReference type="NCBIfam" id="NF041518">
    <property type="entry name" value="choice_anch_Q"/>
    <property type="match status" value="1"/>
</dbReference>
<dbReference type="SMART" id="SM00710">
    <property type="entry name" value="PbH1"/>
    <property type="match status" value="3"/>
</dbReference>
<comment type="caution">
    <text evidence="3">The sequence shown here is derived from an EMBL/GenBank/DDBJ whole genome shotgun (WGS) entry which is preliminary data.</text>
</comment>
<evidence type="ECO:0000313" key="3">
    <source>
        <dbReference type="EMBL" id="GAL83201.1"/>
    </source>
</evidence>
<dbReference type="RefSeq" id="WP_045457732.1">
    <property type="nucleotide sequence ID" value="NZ_BBLT01000001.1"/>
</dbReference>
<dbReference type="eggNOG" id="COG2931">
    <property type="taxonomic scope" value="Bacteria"/>
</dbReference>
<dbReference type="InterPro" id="IPR012334">
    <property type="entry name" value="Pectin_lyas_fold"/>
</dbReference>
<dbReference type="Proteomes" id="UP000030185">
    <property type="component" value="Unassembled WGS sequence"/>
</dbReference>
<name>A0A098L8N7_9BACT</name>
<dbReference type="Gene3D" id="2.60.40.10">
    <property type="entry name" value="Immunoglobulins"/>
    <property type="match status" value="1"/>
</dbReference>
<dbReference type="InterPro" id="IPR026444">
    <property type="entry name" value="Secre_tail"/>
</dbReference>
<dbReference type="InterPro" id="IPR013783">
    <property type="entry name" value="Ig-like_fold"/>
</dbReference>
<dbReference type="Pfam" id="PF18962">
    <property type="entry name" value="Por_Secre_tail"/>
    <property type="match status" value="1"/>
</dbReference>
<feature type="domain" description="Secretion system C-terminal sorting" evidence="2">
    <location>
        <begin position="698"/>
        <end position="766"/>
    </location>
</feature>
<protein>
    <submittedName>
        <fullName evidence="3">FG-GAP repeat-containing protein</fullName>
    </submittedName>
</protein>
<evidence type="ECO:0000256" key="1">
    <source>
        <dbReference type="SAM" id="SignalP"/>
    </source>
</evidence>
<organism evidence="3 4">
    <name type="scientific">Sporocytophaga myxococcoides</name>
    <dbReference type="NCBI Taxonomy" id="153721"/>
    <lineage>
        <taxon>Bacteria</taxon>
        <taxon>Pseudomonadati</taxon>
        <taxon>Bacteroidota</taxon>
        <taxon>Cytophagia</taxon>
        <taxon>Cytophagales</taxon>
        <taxon>Cytophagaceae</taxon>
        <taxon>Sporocytophaga</taxon>
    </lineage>
</organism>
<sequence>MKKRRLIFTLALLCFLRIVESHATKLTVININDDGAGSLRHIVNNSAPGDTIIFSPIINNSKIILSGGSLTISQNLVILGPGQDKLSVSGSNGWAIFNIAPAVNVSISGITITDGNVPYEGDDLHSGAIYSEGNLTMELVTMKGNSAGAIYNTGSLTLNKVIISGNFVYTGQYKGDAGALFNEGTAVITDCEISNNSGFGIFLDAGTGGISNLGTMSIYNSSINNNLSSGQYSSGAGGIKNSGYLNIYNSTISGNSTSSKGGSPGGIYNLNVLSLENSTIAFNISYSFGGHQNSGLYSYGTLTIKNTIIAQNGPLNLYEIEGDPVIYGELLSIDGSVYGTVNDLGYNFIGVNDGINLTALTNKLGYVTKPINPLLGPLQNNGGITTTHSLLEGSRCINSGKFTNDATFDQRGYLRTRPDIGAFEFISQPAITIVNPTTGTNFEAPADIKVDAELSDQKAYLLIKSVPGYRKLKLGYDSVNIYHATKNVIAGGNNKLEITLRDFDGNADWTKIQVRPNGSIANPVALAPYISQAGGATNQFVTITIPLSAFDSSIDFTKLNVFELPYSANAGSFKIGIQKIIFTGGSAPFLWFGDSKIENAFDGGAVGGQLYASLIPATSQDYVSRVEFYEGSVKLGEDTTAPYSVTLENVNPGNYQITAVAKTIYGESITSSSVEVIVNYPARESAQETSLSSTDALIYPNPVADKVTIRPEIENAKIIISDINGTVQFEKDYNNLSGGQADLSFLTPGIYFIKIEDHDNQYKKIVKLVKL</sequence>
<dbReference type="OrthoDB" id="8901262at2"/>
<dbReference type="STRING" id="153721.MYP_427"/>
<proteinExistence type="predicted"/>
<dbReference type="InterPro" id="IPR011050">
    <property type="entry name" value="Pectin_lyase_fold/virulence"/>
</dbReference>